<name>A0ACC1BFM2_9ROSI</name>
<gene>
    <name evidence="1" type="ORF">Patl1_27767</name>
</gene>
<protein>
    <submittedName>
        <fullName evidence="1">Uncharacterized protein</fullName>
    </submittedName>
</protein>
<proteinExistence type="predicted"/>
<dbReference type="EMBL" id="CM047901">
    <property type="protein sequence ID" value="KAJ0097737.1"/>
    <property type="molecule type" value="Genomic_DNA"/>
</dbReference>
<dbReference type="Proteomes" id="UP001164250">
    <property type="component" value="Chromosome 5"/>
</dbReference>
<comment type="caution">
    <text evidence="1">The sequence shown here is derived from an EMBL/GenBank/DDBJ whole genome shotgun (WGS) entry which is preliminary data.</text>
</comment>
<evidence type="ECO:0000313" key="2">
    <source>
        <dbReference type="Proteomes" id="UP001164250"/>
    </source>
</evidence>
<evidence type="ECO:0000313" key="1">
    <source>
        <dbReference type="EMBL" id="KAJ0097737.1"/>
    </source>
</evidence>
<accession>A0ACC1BFM2</accession>
<sequence>MEDACEATLVGYVLAKSLWKLQRYWSRTAKERTQYTSSIEHIEGSRWMRQEWSFKIWYCLVRKVTD</sequence>
<keyword evidence="2" id="KW-1185">Reference proteome</keyword>
<organism evidence="1 2">
    <name type="scientific">Pistacia atlantica</name>
    <dbReference type="NCBI Taxonomy" id="434234"/>
    <lineage>
        <taxon>Eukaryota</taxon>
        <taxon>Viridiplantae</taxon>
        <taxon>Streptophyta</taxon>
        <taxon>Embryophyta</taxon>
        <taxon>Tracheophyta</taxon>
        <taxon>Spermatophyta</taxon>
        <taxon>Magnoliopsida</taxon>
        <taxon>eudicotyledons</taxon>
        <taxon>Gunneridae</taxon>
        <taxon>Pentapetalae</taxon>
        <taxon>rosids</taxon>
        <taxon>malvids</taxon>
        <taxon>Sapindales</taxon>
        <taxon>Anacardiaceae</taxon>
        <taxon>Pistacia</taxon>
    </lineage>
</organism>
<reference evidence="2" key="1">
    <citation type="journal article" date="2023" name="G3 (Bethesda)">
        <title>Genome assembly and association tests identify interacting loci associated with vigor, precocity, and sex in interspecific pistachio rootstocks.</title>
        <authorList>
            <person name="Palmer W."/>
            <person name="Jacygrad E."/>
            <person name="Sagayaradj S."/>
            <person name="Cavanaugh K."/>
            <person name="Han R."/>
            <person name="Bertier L."/>
            <person name="Beede B."/>
            <person name="Kafkas S."/>
            <person name="Golino D."/>
            <person name="Preece J."/>
            <person name="Michelmore R."/>
        </authorList>
    </citation>
    <scope>NUCLEOTIDE SEQUENCE [LARGE SCALE GENOMIC DNA]</scope>
</reference>